<organism evidence="8 9">
    <name type="scientific">Methanococcoides vulcani</name>
    <dbReference type="NCBI Taxonomy" id="1353158"/>
    <lineage>
        <taxon>Archaea</taxon>
        <taxon>Methanobacteriati</taxon>
        <taxon>Methanobacteriota</taxon>
        <taxon>Stenosarchaea group</taxon>
        <taxon>Methanomicrobia</taxon>
        <taxon>Methanosarcinales</taxon>
        <taxon>Methanosarcinaceae</taxon>
        <taxon>Methanococcoides</taxon>
    </lineage>
</organism>
<name>A0A1H9YJG9_9EURY</name>
<keyword evidence="4" id="KW-0479">Metal-binding</keyword>
<dbReference type="Gene3D" id="3.20.20.70">
    <property type="entry name" value="Aldolase class I"/>
    <property type="match status" value="1"/>
</dbReference>
<proteinExistence type="predicted"/>
<dbReference type="PROSITE" id="PS51918">
    <property type="entry name" value="RADICAL_SAM"/>
    <property type="match status" value="1"/>
</dbReference>
<keyword evidence="2" id="KW-0004">4Fe-4S</keyword>
<evidence type="ECO:0000313" key="8">
    <source>
        <dbReference type="EMBL" id="SES69211.1"/>
    </source>
</evidence>
<keyword evidence="9" id="KW-1185">Reference proteome</keyword>
<dbReference type="GO" id="GO:0046872">
    <property type="term" value="F:metal ion binding"/>
    <property type="evidence" value="ECO:0007669"/>
    <property type="project" value="UniProtKB-KW"/>
</dbReference>
<dbReference type="EMBL" id="FOHQ01000001">
    <property type="protein sequence ID" value="SES69211.1"/>
    <property type="molecule type" value="Genomic_DNA"/>
</dbReference>
<keyword evidence="6" id="KW-0411">Iron-sulfur</keyword>
<keyword evidence="3" id="KW-0949">S-adenosyl-L-methionine</keyword>
<accession>A0A1H9YJG9</accession>
<dbReference type="SUPFAM" id="SSF102114">
    <property type="entry name" value="Radical SAM enzymes"/>
    <property type="match status" value="1"/>
</dbReference>
<evidence type="ECO:0000256" key="6">
    <source>
        <dbReference type="ARBA" id="ARBA00023014"/>
    </source>
</evidence>
<dbReference type="SFLD" id="SFLDS00029">
    <property type="entry name" value="Radical_SAM"/>
    <property type="match status" value="1"/>
</dbReference>
<keyword evidence="5" id="KW-0408">Iron</keyword>
<comment type="cofactor">
    <cofactor evidence="1">
        <name>[4Fe-4S] cluster</name>
        <dbReference type="ChEBI" id="CHEBI:49883"/>
    </cofactor>
</comment>
<evidence type="ECO:0000256" key="5">
    <source>
        <dbReference type="ARBA" id="ARBA00023004"/>
    </source>
</evidence>
<dbReference type="PANTHER" id="PTHR43787">
    <property type="entry name" value="FEMO COFACTOR BIOSYNTHESIS PROTEIN NIFB-RELATED"/>
    <property type="match status" value="1"/>
</dbReference>
<protein>
    <submittedName>
        <fullName evidence="8">Wyosine [tRNA(Phe)-imidazoG37] synthetase, radical SAM superfamily</fullName>
    </submittedName>
</protein>
<dbReference type="PANTHER" id="PTHR43787:SF11">
    <property type="entry name" value="UPF0026 PROTEIN SLR1464"/>
    <property type="match status" value="1"/>
</dbReference>
<sequence length="334" mass="37913">MPSTDVIKMKSRIIYGPILSRRLGRSLGIDVIKKGEFRKNCNFDCVYCQLGHVDWKISTPSEATGLVTTEEVIDGITNYHKKVDDLDYITFSGTCEPTLNLELGNMIEQIRKISDVPICVITNSSLMNREDVRKNLSKADLVVATLVSGNEDTFQAINRPAPGIELQDIIEGLRELQKMKGPKVAIEVMLLDSSNDYPTNSSEQEIEKLAEVLRYIDPDEIEVLTTSRPPAEDFIVPVSETRLKEIAQKFDEELGRERVRLVLKGLKRKRSNIKHENLVDEVYDLILRRPCTFEQVVQSLDIDKEDLSPIIEGLVEEQKIIEILSENGMYYRAA</sequence>
<gene>
    <name evidence="8" type="ORF">SAMN04488587_0617</name>
</gene>
<evidence type="ECO:0000256" key="2">
    <source>
        <dbReference type="ARBA" id="ARBA00022485"/>
    </source>
</evidence>
<evidence type="ECO:0000256" key="1">
    <source>
        <dbReference type="ARBA" id="ARBA00001966"/>
    </source>
</evidence>
<dbReference type="InterPro" id="IPR007197">
    <property type="entry name" value="rSAM"/>
</dbReference>
<dbReference type="CDD" id="cd01335">
    <property type="entry name" value="Radical_SAM"/>
    <property type="match status" value="1"/>
</dbReference>
<reference evidence="9" key="1">
    <citation type="submission" date="2016-10" db="EMBL/GenBank/DDBJ databases">
        <authorList>
            <person name="Varghese N."/>
            <person name="Submissions S."/>
        </authorList>
    </citation>
    <scope>NUCLEOTIDE SEQUENCE [LARGE SCALE GENOMIC DNA]</scope>
    <source>
        <strain evidence="9">SLH 33</strain>
    </source>
</reference>
<evidence type="ECO:0000313" key="9">
    <source>
        <dbReference type="Proteomes" id="UP000243338"/>
    </source>
</evidence>
<dbReference type="Proteomes" id="UP000243338">
    <property type="component" value="Unassembled WGS sequence"/>
</dbReference>
<feature type="domain" description="Radical SAM core" evidence="7">
    <location>
        <begin position="22"/>
        <end position="270"/>
    </location>
</feature>
<dbReference type="SFLD" id="SFLDG01083">
    <property type="entry name" value="Uncharacterised_Radical_SAM_Su"/>
    <property type="match status" value="1"/>
</dbReference>
<dbReference type="STRING" id="1353158.SAMN04488587_0617"/>
<dbReference type="GO" id="GO:0003824">
    <property type="term" value="F:catalytic activity"/>
    <property type="evidence" value="ECO:0007669"/>
    <property type="project" value="InterPro"/>
</dbReference>
<evidence type="ECO:0000256" key="4">
    <source>
        <dbReference type="ARBA" id="ARBA00022723"/>
    </source>
</evidence>
<dbReference type="GO" id="GO:0051539">
    <property type="term" value="F:4 iron, 4 sulfur cluster binding"/>
    <property type="evidence" value="ECO:0007669"/>
    <property type="project" value="UniProtKB-KW"/>
</dbReference>
<dbReference type="InterPro" id="IPR013785">
    <property type="entry name" value="Aldolase_TIM"/>
</dbReference>
<dbReference type="InterPro" id="IPR040084">
    <property type="entry name" value="GTPase_Obg"/>
</dbReference>
<evidence type="ECO:0000259" key="7">
    <source>
        <dbReference type="PROSITE" id="PS51918"/>
    </source>
</evidence>
<dbReference type="InterPro" id="IPR058240">
    <property type="entry name" value="rSAM_sf"/>
</dbReference>
<dbReference type="AlphaFoldDB" id="A0A1H9YJG9"/>
<evidence type="ECO:0000256" key="3">
    <source>
        <dbReference type="ARBA" id="ARBA00022691"/>
    </source>
</evidence>
<dbReference type="Pfam" id="PF04055">
    <property type="entry name" value="Radical_SAM"/>
    <property type="match status" value="1"/>
</dbReference>